<keyword evidence="9" id="KW-0560">Oxidoreductase</keyword>
<dbReference type="GO" id="GO:0005506">
    <property type="term" value="F:iron ion binding"/>
    <property type="evidence" value="ECO:0007669"/>
    <property type="project" value="InterPro"/>
</dbReference>
<evidence type="ECO:0000256" key="3">
    <source>
        <dbReference type="ARBA" id="ARBA00004406"/>
    </source>
</evidence>
<keyword evidence="10" id="KW-0408">Iron</keyword>
<accession>A0A8X6M478</accession>
<comment type="caution">
    <text evidence="13">The sequence shown here is derived from an EMBL/GenBank/DDBJ whole genome shotgun (WGS) entry which is preliminary data.</text>
</comment>
<dbReference type="Gene3D" id="1.10.630.10">
    <property type="entry name" value="Cytochrome P450"/>
    <property type="match status" value="1"/>
</dbReference>
<evidence type="ECO:0000256" key="12">
    <source>
        <dbReference type="ARBA" id="ARBA00023136"/>
    </source>
</evidence>
<keyword evidence="5" id="KW-0349">Heme</keyword>
<comment type="cofactor">
    <cofactor evidence="1">
        <name>heme</name>
        <dbReference type="ChEBI" id="CHEBI:30413"/>
    </cofactor>
</comment>
<dbReference type="AlphaFoldDB" id="A0A8X6M478"/>
<keyword evidence="11" id="KW-0503">Monooxygenase</keyword>
<evidence type="ECO:0000256" key="10">
    <source>
        <dbReference type="ARBA" id="ARBA00023004"/>
    </source>
</evidence>
<reference evidence="13" key="1">
    <citation type="submission" date="2020-07" db="EMBL/GenBank/DDBJ databases">
        <title>Multicomponent nature underlies the extraordinary mechanical properties of spider dragline silk.</title>
        <authorList>
            <person name="Kono N."/>
            <person name="Nakamura H."/>
            <person name="Mori M."/>
            <person name="Yoshida Y."/>
            <person name="Ohtoshi R."/>
            <person name="Malay A.D."/>
            <person name="Moran D.A.P."/>
            <person name="Tomita M."/>
            <person name="Numata K."/>
            <person name="Arakawa K."/>
        </authorList>
    </citation>
    <scope>NUCLEOTIDE SEQUENCE</scope>
</reference>
<organism evidence="13 14">
    <name type="scientific">Trichonephila clavata</name>
    <name type="common">Joro spider</name>
    <name type="synonym">Nephila clavata</name>
    <dbReference type="NCBI Taxonomy" id="2740835"/>
    <lineage>
        <taxon>Eukaryota</taxon>
        <taxon>Metazoa</taxon>
        <taxon>Ecdysozoa</taxon>
        <taxon>Arthropoda</taxon>
        <taxon>Chelicerata</taxon>
        <taxon>Arachnida</taxon>
        <taxon>Araneae</taxon>
        <taxon>Araneomorphae</taxon>
        <taxon>Entelegynae</taxon>
        <taxon>Araneoidea</taxon>
        <taxon>Nephilidae</taxon>
        <taxon>Trichonephila</taxon>
    </lineage>
</organism>
<dbReference type="InterPro" id="IPR001128">
    <property type="entry name" value="Cyt_P450"/>
</dbReference>
<dbReference type="Pfam" id="PF00067">
    <property type="entry name" value="p450"/>
    <property type="match status" value="1"/>
</dbReference>
<evidence type="ECO:0000256" key="9">
    <source>
        <dbReference type="ARBA" id="ARBA00023002"/>
    </source>
</evidence>
<proteinExistence type="inferred from homology"/>
<dbReference type="SUPFAM" id="SSF48264">
    <property type="entry name" value="Cytochrome P450"/>
    <property type="match status" value="1"/>
</dbReference>
<keyword evidence="14" id="KW-1185">Reference proteome</keyword>
<evidence type="ECO:0000256" key="11">
    <source>
        <dbReference type="ARBA" id="ARBA00023033"/>
    </source>
</evidence>
<dbReference type="GO" id="GO:0005789">
    <property type="term" value="C:endoplasmic reticulum membrane"/>
    <property type="evidence" value="ECO:0007669"/>
    <property type="project" value="UniProtKB-SubCell"/>
</dbReference>
<evidence type="ECO:0000256" key="8">
    <source>
        <dbReference type="ARBA" id="ARBA00022848"/>
    </source>
</evidence>
<evidence type="ECO:0000313" key="14">
    <source>
        <dbReference type="Proteomes" id="UP000887116"/>
    </source>
</evidence>
<dbReference type="InterPro" id="IPR050476">
    <property type="entry name" value="Insect_CytP450_Detox"/>
</dbReference>
<evidence type="ECO:0000256" key="1">
    <source>
        <dbReference type="ARBA" id="ARBA00001971"/>
    </source>
</evidence>
<evidence type="ECO:0000256" key="6">
    <source>
        <dbReference type="ARBA" id="ARBA00022723"/>
    </source>
</evidence>
<dbReference type="EMBL" id="BMAO01029390">
    <property type="protein sequence ID" value="GFR31342.1"/>
    <property type="molecule type" value="Genomic_DNA"/>
</dbReference>
<keyword evidence="6" id="KW-0479">Metal-binding</keyword>
<keyword evidence="7" id="KW-0256">Endoplasmic reticulum</keyword>
<comment type="subcellular location">
    <subcellularLocation>
        <location evidence="3">Endoplasmic reticulum membrane</location>
        <topology evidence="3">Peripheral membrane protein</topology>
    </subcellularLocation>
    <subcellularLocation>
        <location evidence="2">Microsome membrane</location>
        <topology evidence="2">Peripheral membrane protein</topology>
    </subcellularLocation>
</comment>
<dbReference type="GO" id="GO:0016705">
    <property type="term" value="F:oxidoreductase activity, acting on paired donors, with incorporation or reduction of molecular oxygen"/>
    <property type="evidence" value="ECO:0007669"/>
    <property type="project" value="InterPro"/>
</dbReference>
<dbReference type="GO" id="GO:0004497">
    <property type="term" value="F:monooxygenase activity"/>
    <property type="evidence" value="ECO:0007669"/>
    <property type="project" value="UniProtKB-KW"/>
</dbReference>
<dbReference type="InterPro" id="IPR036396">
    <property type="entry name" value="Cyt_P450_sf"/>
</dbReference>
<name>A0A8X6M478_TRICU</name>
<dbReference type="Proteomes" id="UP000887116">
    <property type="component" value="Unassembled WGS sequence"/>
</dbReference>
<dbReference type="PANTHER" id="PTHR24292:SF54">
    <property type="entry name" value="CYP9F3-RELATED"/>
    <property type="match status" value="1"/>
</dbReference>
<keyword evidence="8" id="KW-0492">Microsome</keyword>
<dbReference type="PRINTS" id="PR00385">
    <property type="entry name" value="P450"/>
</dbReference>
<evidence type="ECO:0000313" key="13">
    <source>
        <dbReference type="EMBL" id="GFR31342.1"/>
    </source>
</evidence>
<dbReference type="GO" id="GO:0020037">
    <property type="term" value="F:heme binding"/>
    <property type="evidence" value="ECO:0007669"/>
    <property type="project" value="InterPro"/>
</dbReference>
<keyword evidence="12" id="KW-0472">Membrane</keyword>
<sequence>MDVIASACFSTKLDSHNDPENRFVVTARNVFRQSITWRILMFCAYLLISKNQKRFPPAFDGHAKEVSEDPKSEFNQKDEDDMAAVYGEVDTNHQVFKSVTKKNLSMDELVAQCVIFFIAGYDTTGSTLSFATYMLALNQDVQEKAYQEIVEVLRDTNGELTYEAVQNMKYLDNVISETLRLFPPGIILERLAVADYKLGDTGITIPKGMIVTIPAYAMQRDPENFRILRNLIPTGKMDYSK</sequence>
<gene>
    <name evidence="13" type="primary">Cyp6a13</name>
    <name evidence="13" type="ORF">TNCT_152241</name>
</gene>
<evidence type="ECO:0000256" key="5">
    <source>
        <dbReference type="ARBA" id="ARBA00022617"/>
    </source>
</evidence>
<comment type="similarity">
    <text evidence="4">Belongs to the cytochrome P450 family.</text>
</comment>
<evidence type="ECO:0000256" key="7">
    <source>
        <dbReference type="ARBA" id="ARBA00022824"/>
    </source>
</evidence>
<dbReference type="PANTHER" id="PTHR24292">
    <property type="entry name" value="CYTOCHROME P450"/>
    <property type="match status" value="1"/>
</dbReference>
<evidence type="ECO:0000256" key="4">
    <source>
        <dbReference type="ARBA" id="ARBA00010617"/>
    </source>
</evidence>
<dbReference type="OrthoDB" id="2789670at2759"/>
<protein>
    <submittedName>
        <fullName evidence="13">Probable cytochrome P450 6a13</fullName>
    </submittedName>
</protein>
<evidence type="ECO:0000256" key="2">
    <source>
        <dbReference type="ARBA" id="ARBA00004174"/>
    </source>
</evidence>